<gene>
    <name evidence="1" type="ORF">CLV55_103124</name>
</gene>
<name>A0A328YLU7_9FLAO</name>
<comment type="caution">
    <text evidence="1">The sequence shown here is derived from an EMBL/GenBank/DDBJ whole genome shotgun (WGS) entry which is preliminary data.</text>
</comment>
<dbReference type="AlphaFoldDB" id="A0A328YLU7"/>
<evidence type="ECO:0000313" key="2">
    <source>
        <dbReference type="Proteomes" id="UP000248840"/>
    </source>
</evidence>
<dbReference type="RefSeq" id="WP_112112607.1">
    <property type="nucleotide sequence ID" value="NZ_QLSZ01000003.1"/>
</dbReference>
<dbReference type="OrthoDB" id="1440578at2"/>
<proteinExistence type="predicted"/>
<keyword evidence="2" id="KW-1185">Reference proteome</keyword>
<sequence length="248" mass="28687">MEIPNINFNYWSNRWHENIGNSRALNVNYTDFTGTLNELVAEILRIVNLEILTDEDILNAIDLINQWGGSESRWFYIAKTRTLRNGNIEIRIPRELIELPENLAIYRDGINLASQNNSNSVNYFLQIFGIGPSYIGKHAYFWSNCNLPIVDAKIAGCFGYRDAKILLYNHNYDIVLNHMNFIKNNNNLIDVVTVEKALFAFHKNYFENSNKKFVSNIEDFTDCKYAIHIAKLLGIQIPENVLNKCLKS</sequence>
<dbReference type="Proteomes" id="UP000248840">
    <property type="component" value="Unassembled WGS sequence"/>
</dbReference>
<evidence type="ECO:0000313" key="1">
    <source>
        <dbReference type="EMBL" id="RAR73805.1"/>
    </source>
</evidence>
<reference evidence="1 2" key="1">
    <citation type="submission" date="2018-06" db="EMBL/GenBank/DDBJ databases">
        <title>Genomic Encyclopedia of Archaeal and Bacterial Type Strains, Phase II (KMG-II): from individual species to whole genera.</title>
        <authorList>
            <person name="Goeker M."/>
        </authorList>
    </citation>
    <scope>NUCLEOTIDE SEQUENCE [LARGE SCALE GENOMIC DNA]</scope>
    <source>
        <strain evidence="1 2">DSM 25663</strain>
    </source>
</reference>
<organism evidence="1 2">
    <name type="scientific">Flavobacterium aciduliphilum</name>
    <dbReference type="NCBI Taxonomy" id="1101402"/>
    <lineage>
        <taxon>Bacteria</taxon>
        <taxon>Pseudomonadati</taxon>
        <taxon>Bacteroidota</taxon>
        <taxon>Flavobacteriia</taxon>
        <taxon>Flavobacteriales</taxon>
        <taxon>Flavobacteriaceae</taxon>
        <taxon>Flavobacterium</taxon>
    </lineage>
</organism>
<protein>
    <submittedName>
        <fullName evidence="1">Uncharacterized protein</fullName>
    </submittedName>
</protein>
<dbReference type="EMBL" id="QLSZ01000003">
    <property type="protein sequence ID" value="RAR73805.1"/>
    <property type="molecule type" value="Genomic_DNA"/>
</dbReference>
<accession>A0A328YLU7</accession>